<protein>
    <submittedName>
        <fullName evidence="2">Epso</fullName>
    </submittedName>
</protein>
<name>A0A0R1TEK9_9LACO</name>
<comment type="caution">
    <text evidence="2">The sequence shown here is derived from an EMBL/GenBank/DDBJ whole genome shotgun (WGS) entry which is preliminary data.</text>
</comment>
<organism evidence="2 3">
    <name type="scientific">Ligilactobacillus equi DSM 15833 = JCM 10991</name>
    <dbReference type="NCBI Taxonomy" id="1423740"/>
    <lineage>
        <taxon>Bacteria</taxon>
        <taxon>Bacillati</taxon>
        <taxon>Bacillota</taxon>
        <taxon>Bacilli</taxon>
        <taxon>Lactobacillales</taxon>
        <taxon>Lactobacillaceae</taxon>
        <taxon>Ligilactobacillus</taxon>
    </lineage>
</organism>
<dbReference type="RefSeq" id="WP_023859614.1">
    <property type="nucleotide sequence ID" value="NZ_AZFH01000181.1"/>
</dbReference>
<dbReference type="GO" id="GO:0000030">
    <property type="term" value="F:mannosyltransferase activity"/>
    <property type="evidence" value="ECO:0007669"/>
    <property type="project" value="TreeGrafter"/>
</dbReference>
<dbReference type="AlphaFoldDB" id="A0A0R1TEK9"/>
<dbReference type="SUPFAM" id="SSF53448">
    <property type="entry name" value="Nucleotide-diphospho-sugar transferases"/>
    <property type="match status" value="1"/>
</dbReference>
<dbReference type="GO" id="GO:0016020">
    <property type="term" value="C:membrane"/>
    <property type="evidence" value="ECO:0007669"/>
    <property type="project" value="GOC"/>
</dbReference>
<evidence type="ECO:0000313" key="2">
    <source>
        <dbReference type="EMBL" id="KRL77107.1"/>
    </source>
</evidence>
<evidence type="ECO:0000256" key="1">
    <source>
        <dbReference type="ARBA" id="ARBA00022679"/>
    </source>
</evidence>
<gene>
    <name evidence="2" type="ORF">FC36_GL001509</name>
</gene>
<evidence type="ECO:0000313" key="3">
    <source>
        <dbReference type="Proteomes" id="UP000051048"/>
    </source>
</evidence>
<dbReference type="OrthoDB" id="9802987at2"/>
<dbReference type="PATRIC" id="fig|1423740.3.peg.1634"/>
<dbReference type="EMBL" id="AZFH01000181">
    <property type="protein sequence ID" value="KRL77107.1"/>
    <property type="molecule type" value="Genomic_DNA"/>
</dbReference>
<dbReference type="Pfam" id="PF04488">
    <property type="entry name" value="Gly_transf_sug"/>
    <property type="match status" value="1"/>
</dbReference>
<dbReference type="InterPro" id="IPR029044">
    <property type="entry name" value="Nucleotide-diphossugar_trans"/>
</dbReference>
<dbReference type="InterPro" id="IPR007577">
    <property type="entry name" value="GlycoTrfase_DXD_sugar-bd_CS"/>
</dbReference>
<sequence>MIPKHIHYCWFGGKPLPRHVKKNIVTWKKACPDYEITEWNESNFDVHAHPFMAQAYDQGQWAFVSDYARLQVIYEQGGIYLDTDVELLRNLDFLLENDFYAGMQQDIQKINTGLGYGAKKHSPVVKAMLAAYDGLVFDPQQKETLACPNLNTMAIESYQIQNKQTEKVRILPATYLDPIAPGDEVENLLTSETISIHHYLASWGTKQQQRRRRLISWLGQARVMKLRRWVLKNLRK</sequence>
<dbReference type="PANTHER" id="PTHR32385">
    <property type="entry name" value="MANNOSYL PHOSPHORYLINOSITOL CERAMIDE SYNTHASE"/>
    <property type="match status" value="1"/>
</dbReference>
<dbReference type="STRING" id="1423740.FC36_GL001509"/>
<proteinExistence type="predicted"/>
<dbReference type="GO" id="GO:0051999">
    <property type="term" value="P:mannosyl-inositol phosphorylceramide biosynthetic process"/>
    <property type="evidence" value="ECO:0007669"/>
    <property type="project" value="TreeGrafter"/>
</dbReference>
<accession>A0A0R1TEK9</accession>
<dbReference type="Gene3D" id="3.90.550.20">
    <property type="match status" value="1"/>
</dbReference>
<dbReference type="InterPro" id="IPR051706">
    <property type="entry name" value="Glycosyltransferase_domain"/>
</dbReference>
<dbReference type="Proteomes" id="UP000051048">
    <property type="component" value="Unassembled WGS sequence"/>
</dbReference>
<dbReference type="PANTHER" id="PTHR32385:SF15">
    <property type="entry name" value="INOSITOL PHOSPHOCERAMIDE MANNOSYLTRANSFERASE 1"/>
    <property type="match status" value="1"/>
</dbReference>
<keyword evidence="1" id="KW-0808">Transferase</keyword>
<reference evidence="2 3" key="1">
    <citation type="journal article" date="2015" name="Genome Announc.">
        <title>Expanding the biotechnology potential of lactobacilli through comparative genomics of 213 strains and associated genera.</title>
        <authorList>
            <person name="Sun Z."/>
            <person name="Harris H.M."/>
            <person name="McCann A."/>
            <person name="Guo C."/>
            <person name="Argimon S."/>
            <person name="Zhang W."/>
            <person name="Yang X."/>
            <person name="Jeffery I.B."/>
            <person name="Cooney J.C."/>
            <person name="Kagawa T.F."/>
            <person name="Liu W."/>
            <person name="Song Y."/>
            <person name="Salvetti E."/>
            <person name="Wrobel A."/>
            <person name="Rasinkangas P."/>
            <person name="Parkhill J."/>
            <person name="Rea M.C."/>
            <person name="O'Sullivan O."/>
            <person name="Ritari J."/>
            <person name="Douillard F.P."/>
            <person name="Paul Ross R."/>
            <person name="Yang R."/>
            <person name="Briner A.E."/>
            <person name="Felis G.E."/>
            <person name="de Vos W.M."/>
            <person name="Barrangou R."/>
            <person name="Klaenhammer T.R."/>
            <person name="Caufield P.W."/>
            <person name="Cui Y."/>
            <person name="Zhang H."/>
            <person name="O'Toole P.W."/>
        </authorList>
    </citation>
    <scope>NUCLEOTIDE SEQUENCE [LARGE SCALE GENOMIC DNA]</scope>
    <source>
        <strain evidence="2 3">DSM 15833</strain>
    </source>
</reference>